<dbReference type="SMART" id="SM00239">
    <property type="entry name" value="C2"/>
    <property type="match status" value="1"/>
</dbReference>
<dbReference type="GO" id="GO:0004435">
    <property type="term" value="F:phosphatidylinositol-4,5-bisphosphate phospholipase C activity"/>
    <property type="evidence" value="ECO:0007669"/>
    <property type="project" value="UniProtKB-EC"/>
</dbReference>
<dbReference type="SMART" id="SM00054">
    <property type="entry name" value="EFh"/>
    <property type="match status" value="2"/>
</dbReference>
<keyword evidence="12" id="KW-1185">Reference proteome</keyword>
<evidence type="ECO:0000256" key="7">
    <source>
        <dbReference type="SAM" id="MobiDB-lite"/>
    </source>
</evidence>
<dbReference type="SUPFAM" id="SSF51695">
    <property type="entry name" value="PLC-like phosphodiesterases"/>
    <property type="match status" value="1"/>
</dbReference>
<dbReference type="GO" id="GO:0051209">
    <property type="term" value="P:release of sequestered calcium ion into cytosol"/>
    <property type="evidence" value="ECO:0007669"/>
    <property type="project" value="TreeGrafter"/>
</dbReference>
<dbReference type="PANTHER" id="PTHR10336:SF36">
    <property type="entry name" value="1-PHOSPHATIDYLINOSITOL 4,5-BISPHOSPHATE PHOSPHODIESTERASE BETA-4"/>
    <property type="match status" value="1"/>
</dbReference>
<dbReference type="InterPro" id="IPR017946">
    <property type="entry name" value="PLC-like_Pdiesterase_TIM-brl"/>
</dbReference>
<dbReference type="PANTHER" id="PTHR10336">
    <property type="entry name" value="PHOSPHOINOSITIDE-SPECIFIC PHOSPHOLIPASE C FAMILY PROTEIN"/>
    <property type="match status" value="1"/>
</dbReference>
<feature type="domain" description="PI-PLC Y-box" evidence="9">
    <location>
        <begin position="567"/>
        <end position="682"/>
    </location>
</feature>
<dbReference type="InterPro" id="IPR001192">
    <property type="entry name" value="PI-PLC_fam"/>
</dbReference>
<feature type="region of interest" description="Disordered" evidence="7">
    <location>
        <begin position="526"/>
        <end position="558"/>
    </location>
</feature>
<reference evidence="11" key="2">
    <citation type="submission" date="2020-11" db="EMBL/GenBank/DDBJ databases">
        <authorList>
            <consortium name="DOE Joint Genome Institute"/>
            <person name="Kuo A."/>
            <person name="Miyauchi S."/>
            <person name="Kiss E."/>
            <person name="Drula E."/>
            <person name="Kohler A."/>
            <person name="Sanchez-Garcia M."/>
            <person name="Andreopoulos B."/>
            <person name="Barry K.W."/>
            <person name="Bonito G."/>
            <person name="Buee M."/>
            <person name="Carver A."/>
            <person name="Chen C."/>
            <person name="Cichocki N."/>
            <person name="Clum A."/>
            <person name="Culley D."/>
            <person name="Crous P.W."/>
            <person name="Fauchery L."/>
            <person name="Girlanda M."/>
            <person name="Hayes R."/>
            <person name="Keri Z."/>
            <person name="Labutti K."/>
            <person name="Lipzen A."/>
            <person name="Lombard V."/>
            <person name="Magnuson J."/>
            <person name="Maillard F."/>
            <person name="Morin E."/>
            <person name="Murat C."/>
            <person name="Nolan M."/>
            <person name="Ohm R."/>
            <person name="Pangilinan J."/>
            <person name="Pereira M."/>
            <person name="Perotto S."/>
            <person name="Peter M."/>
            <person name="Riley R."/>
            <person name="Sitrit Y."/>
            <person name="Stielow B."/>
            <person name="Szollosi G."/>
            <person name="Zifcakova L."/>
            <person name="Stursova M."/>
            <person name="Spatafora J.W."/>
            <person name="Tedersoo L."/>
            <person name="Vaario L.-M."/>
            <person name="Yamada A."/>
            <person name="Yan M."/>
            <person name="Wang P."/>
            <person name="Xu J."/>
            <person name="Bruns T."/>
            <person name="Baldrian P."/>
            <person name="Vilgalys R."/>
            <person name="Henrissat B."/>
            <person name="Grigoriev I.V."/>
            <person name="Hibbett D."/>
            <person name="Nagy L.G."/>
            <person name="Martin F.M."/>
        </authorList>
    </citation>
    <scope>NUCLEOTIDE SEQUENCE</scope>
    <source>
        <strain evidence="11">UH-Tt-Lm1</strain>
    </source>
</reference>
<accession>A0A9P6H8M3</accession>
<dbReference type="OrthoDB" id="269822at2759"/>
<dbReference type="EMBL" id="WIUZ02000014">
    <property type="protein sequence ID" value="KAF9781408.1"/>
    <property type="molecule type" value="Genomic_DNA"/>
</dbReference>
<dbReference type="Gene3D" id="3.20.20.190">
    <property type="entry name" value="Phosphatidylinositol (PI) phosphodiesterase"/>
    <property type="match status" value="1"/>
</dbReference>
<dbReference type="InterPro" id="IPR002048">
    <property type="entry name" value="EF_hand_dom"/>
</dbReference>
<gene>
    <name evidence="11" type="ORF">BJ322DRAFT_1145181</name>
</gene>
<dbReference type="SUPFAM" id="SSF50729">
    <property type="entry name" value="PH domain-like"/>
    <property type="match status" value="1"/>
</dbReference>
<evidence type="ECO:0000256" key="3">
    <source>
        <dbReference type="ARBA" id="ARBA00022963"/>
    </source>
</evidence>
<feature type="domain" description="EF-hand" evidence="10">
    <location>
        <begin position="185"/>
        <end position="220"/>
    </location>
</feature>
<evidence type="ECO:0000259" key="10">
    <source>
        <dbReference type="PROSITE" id="PS50222"/>
    </source>
</evidence>
<dbReference type="InterPro" id="IPR011992">
    <property type="entry name" value="EF-hand-dom_pair"/>
</dbReference>
<keyword evidence="5" id="KW-0807">Transducer</keyword>
<dbReference type="EC" id="3.1.4.11" evidence="1 6"/>
<keyword evidence="3 6" id="KW-0442">Lipid degradation</keyword>
<dbReference type="Proteomes" id="UP000736335">
    <property type="component" value="Unassembled WGS sequence"/>
</dbReference>
<evidence type="ECO:0000256" key="2">
    <source>
        <dbReference type="ARBA" id="ARBA00022801"/>
    </source>
</evidence>
<dbReference type="Pfam" id="PF00387">
    <property type="entry name" value="PI-PLC-Y"/>
    <property type="match status" value="1"/>
</dbReference>
<dbReference type="InterPro" id="IPR035892">
    <property type="entry name" value="C2_domain_sf"/>
</dbReference>
<dbReference type="CDD" id="cd08558">
    <property type="entry name" value="PI-PLCc_eukaryota"/>
    <property type="match status" value="1"/>
</dbReference>
<evidence type="ECO:0000259" key="8">
    <source>
        <dbReference type="PROSITE" id="PS50004"/>
    </source>
</evidence>
<evidence type="ECO:0000256" key="5">
    <source>
        <dbReference type="ARBA" id="ARBA00023224"/>
    </source>
</evidence>
<evidence type="ECO:0000256" key="6">
    <source>
        <dbReference type="RuleBase" id="RU361133"/>
    </source>
</evidence>
<dbReference type="InterPro" id="IPR000909">
    <property type="entry name" value="PLipase_C_PInositol-sp_X_dom"/>
</dbReference>
<dbReference type="AlphaFoldDB" id="A0A9P6H8M3"/>
<dbReference type="Gene3D" id="1.10.238.10">
    <property type="entry name" value="EF-hand"/>
    <property type="match status" value="1"/>
</dbReference>
<feature type="compositionally biased region" description="Polar residues" evidence="7">
    <location>
        <begin position="1"/>
        <end position="21"/>
    </location>
</feature>
<name>A0A9P6H8M3_9AGAM</name>
<feature type="region of interest" description="Disordered" evidence="7">
    <location>
        <begin position="1"/>
        <end position="26"/>
    </location>
</feature>
<dbReference type="InterPro" id="IPR011993">
    <property type="entry name" value="PH-like_dom_sf"/>
</dbReference>
<dbReference type="SMART" id="SM00148">
    <property type="entry name" value="PLCXc"/>
    <property type="match status" value="1"/>
</dbReference>
<dbReference type="PRINTS" id="PR00390">
    <property type="entry name" value="PHPHLIPASEC"/>
</dbReference>
<dbReference type="Gene3D" id="2.30.29.30">
    <property type="entry name" value="Pleckstrin-homology domain (PH domain)/Phosphotyrosine-binding domain (PTB)"/>
    <property type="match status" value="1"/>
</dbReference>
<feature type="compositionally biased region" description="Low complexity" evidence="7">
    <location>
        <begin position="541"/>
        <end position="552"/>
    </location>
</feature>
<evidence type="ECO:0000256" key="1">
    <source>
        <dbReference type="ARBA" id="ARBA00012368"/>
    </source>
</evidence>
<feature type="region of interest" description="Disordered" evidence="7">
    <location>
        <begin position="752"/>
        <end position="771"/>
    </location>
</feature>
<comment type="catalytic activity">
    <reaction evidence="6">
        <text>a 1,2-diacyl-sn-glycero-3-phospho-(1D-myo-inositol-4,5-bisphosphate) + H2O = 1D-myo-inositol 1,4,5-trisphosphate + a 1,2-diacyl-sn-glycerol + H(+)</text>
        <dbReference type="Rhea" id="RHEA:33179"/>
        <dbReference type="ChEBI" id="CHEBI:15377"/>
        <dbReference type="ChEBI" id="CHEBI:15378"/>
        <dbReference type="ChEBI" id="CHEBI:17815"/>
        <dbReference type="ChEBI" id="CHEBI:58456"/>
        <dbReference type="ChEBI" id="CHEBI:203600"/>
        <dbReference type="EC" id="3.1.4.11"/>
    </reaction>
</comment>
<keyword evidence="4 6" id="KW-0443">Lipid metabolism</keyword>
<dbReference type="PROSITE" id="PS50004">
    <property type="entry name" value="C2"/>
    <property type="match status" value="1"/>
</dbReference>
<evidence type="ECO:0000313" key="11">
    <source>
        <dbReference type="EMBL" id="KAF9781408.1"/>
    </source>
</evidence>
<dbReference type="SUPFAM" id="SSF47473">
    <property type="entry name" value="EF-hand"/>
    <property type="match status" value="1"/>
</dbReference>
<dbReference type="SMART" id="SM00149">
    <property type="entry name" value="PLCYc"/>
    <property type="match status" value="1"/>
</dbReference>
<reference evidence="11" key="1">
    <citation type="journal article" date="2020" name="Nat. Commun.">
        <title>Large-scale genome sequencing of mycorrhizal fungi provides insights into the early evolution of symbiotic traits.</title>
        <authorList>
            <person name="Miyauchi S."/>
            <person name="Kiss E."/>
            <person name="Kuo A."/>
            <person name="Drula E."/>
            <person name="Kohler A."/>
            <person name="Sanchez-Garcia M."/>
            <person name="Morin E."/>
            <person name="Andreopoulos B."/>
            <person name="Barry K.W."/>
            <person name="Bonito G."/>
            <person name="Buee M."/>
            <person name="Carver A."/>
            <person name="Chen C."/>
            <person name="Cichocki N."/>
            <person name="Clum A."/>
            <person name="Culley D."/>
            <person name="Crous P.W."/>
            <person name="Fauchery L."/>
            <person name="Girlanda M."/>
            <person name="Hayes R.D."/>
            <person name="Keri Z."/>
            <person name="LaButti K."/>
            <person name="Lipzen A."/>
            <person name="Lombard V."/>
            <person name="Magnuson J."/>
            <person name="Maillard F."/>
            <person name="Murat C."/>
            <person name="Nolan M."/>
            <person name="Ohm R.A."/>
            <person name="Pangilinan J."/>
            <person name="Pereira M.F."/>
            <person name="Perotto S."/>
            <person name="Peter M."/>
            <person name="Pfister S."/>
            <person name="Riley R."/>
            <person name="Sitrit Y."/>
            <person name="Stielow J.B."/>
            <person name="Szollosi G."/>
            <person name="Zifcakova L."/>
            <person name="Stursova M."/>
            <person name="Spatafora J.W."/>
            <person name="Tedersoo L."/>
            <person name="Vaario L.M."/>
            <person name="Yamada A."/>
            <person name="Yan M."/>
            <person name="Wang P."/>
            <person name="Xu J."/>
            <person name="Bruns T."/>
            <person name="Baldrian P."/>
            <person name="Vilgalys R."/>
            <person name="Dunand C."/>
            <person name="Henrissat B."/>
            <person name="Grigoriev I.V."/>
            <person name="Hibbett D."/>
            <person name="Nagy L.G."/>
            <person name="Martin F.M."/>
        </authorList>
    </citation>
    <scope>NUCLEOTIDE SEQUENCE</scope>
    <source>
        <strain evidence="11">UH-Tt-Lm1</strain>
    </source>
</reference>
<dbReference type="GO" id="GO:0048015">
    <property type="term" value="P:phosphatidylinositol-mediated signaling"/>
    <property type="evidence" value="ECO:0007669"/>
    <property type="project" value="TreeGrafter"/>
</dbReference>
<dbReference type="GO" id="GO:0005509">
    <property type="term" value="F:calcium ion binding"/>
    <property type="evidence" value="ECO:0007669"/>
    <property type="project" value="InterPro"/>
</dbReference>
<dbReference type="Pfam" id="PF00388">
    <property type="entry name" value="PI-PLC-X"/>
    <property type="match status" value="1"/>
</dbReference>
<dbReference type="Pfam" id="PF00168">
    <property type="entry name" value="C2"/>
    <property type="match status" value="2"/>
</dbReference>
<dbReference type="PROSITE" id="PS50007">
    <property type="entry name" value="PIPLC_X_DOMAIN"/>
    <property type="match status" value="1"/>
</dbReference>
<dbReference type="PROSITE" id="PS50008">
    <property type="entry name" value="PIPLC_Y_DOMAIN"/>
    <property type="match status" value="1"/>
</dbReference>
<organism evidence="11 12">
    <name type="scientific">Thelephora terrestris</name>
    <dbReference type="NCBI Taxonomy" id="56493"/>
    <lineage>
        <taxon>Eukaryota</taxon>
        <taxon>Fungi</taxon>
        <taxon>Dikarya</taxon>
        <taxon>Basidiomycota</taxon>
        <taxon>Agaricomycotina</taxon>
        <taxon>Agaricomycetes</taxon>
        <taxon>Thelephorales</taxon>
        <taxon>Thelephoraceae</taxon>
        <taxon>Thelephora</taxon>
    </lineage>
</organism>
<dbReference type="InterPro" id="IPR000008">
    <property type="entry name" value="C2_dom"/>
</dbReference>
<protein>
    <recommendedName>
        <fullName evidence="1 6">Phosphoinositide phospholipase C</fullName>
        <ecNumber evidence="1 6">3.1.4.11</ecNumber>
    </recommendedName>
</protein>
<keyword evidence="2 6" id="KW-0378">Hydrolase</keyword>
<evidence type="ECO:0000256" key="4">
    <source>
        <dbReference type="ARBA" id="ARBA00023098"/>
    </source>
</evidence>
<sequence length="865" mass="97223">MSDDTSLTSPTESHATTTPLQDDNVPIDLQTGVTMTKASANGCKKVTVRIDADLGQIFYQSRRARIIQIENIKELRSGSDARYYRQQFGLPQDTEAKWLTIVYVMDAGYKTLHLISHDVDKHQMLDITLRKLQAIREGLKDGSGSLEMRQAIWEKQYWKSSEEEKDRNLNFRDVEKMCHRLNLDPPREELKRRFDAADEERNGTLDFAAFRRFVKALKARPELDQIFDELTKESGGKLAFPLFLKFMRDTQKSTESEEDLKGLFVKVLAAPEQIAAAAKSASPTEPTPLPPTETAVPVTWENGAWKAKHFISFLSSPENTAFGEEPTVWMDMTRPISEYYISSSHNTYLVGNQLMGTSTVEGYIRALLHSCRSVELDIYDGDCEPVIYHGRTLTTKVPVREVCEAILKYGFVTSPYPIIISAEVHCGLTQQAMLASIMRKVFGDALVSAPVDDRPKIEVLPSPEELKNRVLLKAKNLYVSESEPLHAKDVTVDFESSETTSSDQDMLSDVKSELKKVGKIGHKVLERVGSRRASSGKQAHSSPPLSSKTSSNGDDKDKKKVKMSMDLLALLVYTVGVKCRGLNKKETYAPEHVFSLSENTANKLLKAGMMDLIKHTQGHIVRIYPKGVRINSTNYHPHRYWSAGAQLVALNWQTCDQGLMINDAMFRRNGKAGYVLKPQALREVHKDLLIHRTNHCLKVRIISAQQLPRPRDSQGREIFDKIFDKGIMDPYVEVSLLVPDWTHSPFLPSESDAKYTPASGPQTGGATSARAVSNKTKVVKNNGFNPVWDESFSLPFDCVGDMKTLVFVKFAVKVDGQDSDEPLAQYVTPLGCLRQGYRHIPLHDSQLSQFLFSTLFIHTELVDET</sequence>
<dbReference type="SUPFAM" id="SSF49562">
    <property type="entry name" value="C2 domain (Calcium/lipid-binding domain, CaLB)"/>
    <property type="match status" value="1"/>
</dbReference>
<dbReference type="Gene3D" id="2.60.40.150">
    <property type="entry name" value="C2 domain"/>
    <property type="match status" value="1"/>
</dbReference>
<feature type="compositionally biased region" description="Polar residues" evidence="7">
    <location>
        <begin position="759"/>
        <end position="771"/>
    </location>
</feature>
<feature type="domain" description="C2" evidence="8">
    <location>
        <begin position="678"/>
        <end position="844"/>
    </location>
</feature>
<evidence type="ECO:0000313" key="12">
    <source>
        <dbReference type="Proteomes" id="UP000736335"/>
    </source>
</evidence>
<dbReference type="InterPro" id="IPR001711">
    <property type="entry name" value="PLipase_C_Pinositol-sp_Y"/>
</dbReference>
<evidence type="ECO:0000259" key="9">
    <source>
        <dbReference type="PROSITE" id="PS50008"/>
    </source>
</evidence>
<dbReference type="CDD" id="cd00275">
    <property type="entry name" value="C2_PLC_like"/>
    <property type="match status" value="1"/>
</dbReference>
<dbReference type="PROSITE" id="PS50222">
    <property type="entry name" value="EF_HAND_2"/>
    <property type="match status" value="1"/>
</dbReference>
<dbReference type="GO" id="GO:0016042">
    <property type="term" value="P:lipid catabolic process"/>
    <property type="evidence" value="ECO:0007669"/>
    <property type="project" value="UniProtKB-KW"/>
</dbReference>
<proteinExistence type="predicted"/>
<comment type="caution">
    <text evidence="11">The sequence shown here is derived from an EMBL/GenBank/DDBJ whole genome shotgun (WGS) entry which is preliminary data.</text>
</comment>